<accession>A0A101LU71</accession>
<organism evidence="1">
    <name type="scientific">Picea glauca</name>
    <name type="common">White spruce</name>
    <name type="synonym">Pinus glauca</name>
    <dbReference type="NCBI Taxonomy" id="3330"/>
    <lineage>
        <taxon>Eukaryota</taxon>
        <taxon>Viridiplantae</taxon>
        <taxon>Streptophyta</taxon>
        <taxon>Embryophyta</taxon>
        <taxon>Tracheophyta</taxon>
        <taxon>Spermatophyta</taxon>
        <taxon>Pinopsida</taxon>
        <taxon>Pinidae</taxon>
        <taxon>Conifers I</taxon>
        <taxon>Pinales</taxon>
        <taxon>Pinaceae</taxon>
        <taxon>Picea</taxon>
    </lineage>
</organism>
<dbReference type="EMBL" id="LKAM01000018">
    <property type="protein sequence ID" value="KUM45454.1"/>
    <property type="molecule type" value="Genomic_DNA"/>
</dbReference>
<sequence>MDEGFQGALGKVCSDEVSGLTWTDGAHCSVCSGCRVDNGVHGV</sequence>
<name>A0A101LU71_PICGL</name>
<reference evidence="1" key="1">
    <citation type="journal article" date="2015" name="Genome Biol. Evol.">
        <title>Organellar Genomes of White Spruce (Picea glauca): Assembly and Annotation.</title>
        <authorList>
            <person name="Jackman S.D."/>
            <person name="Warren R.L."/>
            <person name="Gibb E.A."/>
            <person name="Vandervalk B.P."/>
            <person name="Mohamadi H."/>
            <person name="Chu J."/>
            <person name="Raymond A."/>
            <person name="Pleasance S."/>
            <person name="Coope R."/>
            <person name="Wildung M.R."/>
            <person name="Ritland C.E."/>
            <person name="Bousquet J."/>
            <person name="Jones S.J."/>
            <person name="Bohlmann J."/>
            <person name="Birol I."/>
        </authorList>
    </citation>
    <scope>NUCLEOTIDE SEQUENCE [LARGE SCALE GENOMIC DNA]</scope>
    <source>
        <tissue evidence="1">Flushing bud</tissue>
    </source>
</reference>
<gene>
    <name evidence="1" type="ORF">ABT39_MTgene2556</name>
</gene>
<keyword evidence="1" id="KW-0496">Mitochondrion</keyword>
<dbReference type="AlphaFoldDB" id="A0A101LU71"/>
<proteinExistence type="predicted"/>
<geneLocation type="mitochondrion" evidence="1"/>
<comment type="caution">
    <text evidence="1">The sequence shown here is derived from an EMBL/GenBank/DDBJ whole genome shotgun (WGS) entry which is preliminary data.</text>
</comment>
<protein>
    <submittedName>
        <fullName evidence="1">Uncharacterized protein</fullName>
    </submittedName>
</protein>
<evidence type="ECO:0000313" key="1">
    <source>
        <dbReference type="EMBL" id="KUM45454.1"/>
    </source>
</evidence>